<sequence length="290" mass="32053">MAQDYIASPALITISPFAGESDICPRDNSFSLHELRFTNTSIHMNMGNVYRLSRALFPPEPEVLAEMCQNGYKDALRFLRDNNLLKLECPTAGLPVAEVKHTTATCCCSGNGNGQSMSGKPVVTETTKEWVFRRLRLLRKQHWWLDEHIIDNLPMPLKKVFCEACREKHGLRAQVTGLLPVRMASYMLLPCTLPVESAYSVAQRLVEWMPEVTDDVKWLCGMAGTMYMQTRKGADPNPARHVGPTDGAEQVPTAPLHGTPQRTIPASNLSPSASGPPATPPSWTPVTPKS</sequence>
<comment type="caution">
    <text evidence="2">The sequence shown here is derived from an EMBL/GenBank/DDBJ whole genome shotgun (WGS) entry which is preliminary data.</text>
</comment>
<reference evidence="2" key="1">
    <citation type="journal article" date="2023" name="Science">
        <title>Genome structures resolve the early diversification of teleost fishes.</title>
        <authorList>
            <person name="Parey E."/>
            <person name="Louis A."/>
            <person name="Montfort J."/>
            <person name="Bouchez O."/>
            <person name="Roques C."/>
            <person name="Iampietro C."/>
            <person name="Lluch J."/>
            <person name="Castinel A."/>
            <person name="Donnadieu C."/>
            <person name="Desvignes T."/>
            <person name="Floi Bucao C."/>
            <person name="Jouanno E."/>
            <person name="Wen M."/>
            <person name="Mejri S."/>
            <person name="Dirks R."/>
            <person name="Jansen H."/>
            <person name="Henkel C."/>
            <person name="Chen W.J."/>
            <person name="Zahm M."/>
            <person name="Cabau C."/>
            <person name="Klopp C."/>
            <person name="Thompson A.W."/>
            <person name="Robinson-Rechavi M."/>
            <person name="Braasch I."/>
            <person name="Lecointre G."/>
            <person name="Bobe J."/>
            <person name="Postlethwait J.H."/>
            <person name="Berthelot C."/>
            <person name="Roest Crollius H."/>
            <person name="Guiguen Y."/>
        </authorList>
    </citation>
    <scope>NUCLEOTIDE SEQUENCE</scope>
    <source>
        <strain evidence="2">NC1722</strain>
    </source>
</reference>
<feature type="compositionally biased region" description="Polar residues" evidence="1">
    <location>
        <begin position="260"/>
        <end position="269"/>
    </location>
</feature>
<dbReference type="InterPro" id="IPR033562">
    <property type="entry name" value="PLPL"/>
</dbReference>
<gene>
    <name evidence="2" type="ORF">AAFF_G00369480</name>
</gene>
<dbReference type="PANTHER" id="PTHR12406:SF22">
    <property type="entry name" value="1-ACYLGLYCEROL-3-PHOSPHATE O-ACYLTRANSFERASE PNPLA3"/>
    <property type="match status" value="1"/>
</dbReference>
<dbReference type="GO" id="GO:0055088">
    <property type="term" value="P:lipid homeostasis"/>
    <property type="evidence" value="ECO:0007669"/>
    <property type="project" value="TreeGrafter"/>
</dbReference>
<dbReference type="GO" id="GO:0019433">
    <property type="term" value="P:triglyceride catabolic process"/>
    <property type="evidence" value="ECO:0007669"/>
    <property type="project" value="TreeGrafter"/>
</dbReference>
<dbReference type="AlphaFoldDB" id="A0AAD7SH70"/>
<dbReference type="PANTHER" id="PTHR12406">
    <property type="entry name" value="CALCIUM-INDEPENDENT PHOSPHOLIPASE A2 IPLA2 -RELATED"/>
    <property type="match status" value="1"/>
</dbReference>
<dbReference type="GO" id="GO:0005737">
    <property type="term" value="C:cytoplasm"/>
    <property type="evidence" value="ECO:0007669"/>
    <property type="project" value="TreeGrafter"/>
</dbReference>
<dbReference type="EMBL" id="JAINUG010000064">
    <property type="protein sequence ID" value="KAJ8402459.1"/>
    <property type="molecule type" value="Genomic_DNA"/>
</dbReference>
<evidence type="ECO:0000313" key="3">
    <source>
        <dbReference type="Proteomes" id="UP001221898"/>
    </source>
</evidence>
<evidence type="ECO:0000256" key="1">
    <source>
        <dbReference type="SAM" id="MobiDB-lite"/>
    </source>
</evidence>
<protein>
    <submittedName>
        <fullName evidence="2">Uncharacterized protein</fullName>
    </submittedName>
</protein>
<accession>A0AAD7SH70</accession>
<organism evidence="2 3">
    <name type="scientific">Aldrovandia affinis</name>
    <dbReference type="NCBI Taxonomy" id="143900"/>
    <lineage>
        <taxon>Eukaryota</taxon>
        <taxon>Metazoa</taxon>
        <taxon>Chordata</taxon>
        <taxon>Craniata</taxon>
        <taxon>Vertebrata</taxon>
        <taxon>Euteleostomi</taxon>
        <taxon>Actinopterygii</taxon>
        <taxon>Neopterygii</taxon>
        <taxon>Teleostei</taxon>
        <taxon>Notacanthiformes</taxon>
        <taxon>Halosauridae</taxon>
        <taxon>Aldrovandia</taxon>
    </lineage>
</organism>
<dbReference type="GO" id="GO:0005811">
    <property type="term" value="C:lipid droplet"/>
    <property type="evidence" value="ECO:0007669"/>
    <property type="project" value="TreeGrafter"/>
</dbReference>
<keyword evidence="3" id="KW-1185">Reference proteome</keyword>
<proteinExistence type="predicted"/>
<name>A0AAD7SH70_9TELE</name>
<dbReference type="GO" id="GO:0016020">
    <property type="term" value="C:membrane"/>
    <property type="evidence" value="ECO:0007669"/>
    <property type="project" value="TreeGrafter"/>
</dbReference>
<dbReference type="GO" id="GO:0004806">
    <property type="term" value="F:triacylglycerol lipase activity"/>
    <property type="evidence" value="ECO:0007669"/>
    <property type="project" value="TreeGrafter"/>
</dbReference>
<evidence type="ECO:0000313" key="2">
    <source>
        <dbReference type="EMBL" id="KAJ8402459.1"/>
    </source>
</evidence>
<feature type="region of interest" description="Disordered" evidence="1">
    <location>
        <begin position="231"/>
        <end position="290"/>
    </location>
</feature>
<dbReference type="Proteomes" id="UP001221898">
    <property type="component" value="Unassembled WGS sequence"/>
</dbReference>